<keyword evidence="1" id="KW-0862">Zinc</keyword>
<name>A0A8T3BAD3_DENNO</name>
<dbReference type="PROSITE" id="PS50089">
    <property type="entry name" value="ZF_RING_2"/>
    <property type="match status" value="1"/>
</dbReference>
<dbReference type="EMBL" id="JAGYWB010000009">
    <property type="protein sequence ID" value="KAI0509979.1"/>
    <property type="molecule type" value="Genomic_DNA"/>
</dbReference>
<dbReference type="GO" id="GO:0061630">
    <property type="term" value="F:ubiquitin protein ligase activity"/>
    <property type="evidence" value="ECO:0007669"/>
    <property type="project" value="TreeGrafter"/>
</dbReference>
<keyword evidence="4" id="KW-1185">Reference proteome</keyword>
<dbReference type="OrthoDB" id="731125at2759"/>
<dbReference type="GO" id="GO:0008270">
    <property type="term" value="F:zinc ion binding"/>
    <property type="evidence" value="ECO:0007669"/>
    <property type="project" value="UniProtKB-KW"/>
</dbReference>
<comment type="caution">
    <text evidence="3">The sequence shown here is derived from an EMBL/GenBank/DDBJ whole genome shotgun (WGS) entry which is preliminary data.</text>
</comment>
<dbReference type="InterPro" id="IPR013083">
    <property type="entry name" value="Znf_RING/FYVE/PHD"/>
</dbReference>
<evidence type="ECO:0000313" key="3">
    <source>
        <dbReference type="EMBL" id="KAI0509979.1"/>
    </source>
</evidence>
<protein>
    <recommendedName>
        <fullName evidence="2">RING-type domain-containing protein</fullName>
    </recommendedName>
</protein>
<dbReference type="Pfam" id="PF13920">
    <property type="entry name" value="zf-C3HC4_3"/>
    <property type="match status" value="1"/>
</dbReference>
<evidence type="ECO:0000256" key="1">
    <source>
        <dbReference type="PROSITE-ProRule" id="PRU00175"/>
    </source>
</evidence>
<dbReference type="InterPro" id="IPR001841">
    <property type="entry name" value="Znf_RING"/>
</dbReference>
<accession>A0A8T3BAD3</accession>
<dbReference type="Gene3D" id="3.30.40.10">
    <property type="entry name" value="Zinc/RING finger domain, C3HC4 (zinc finger)"/>
    <property type="match status" value="1"/>
</dbReference>
<dbReference type="PANTHER" id="PTHR15315">
    <property type="entry name" value="RING FINGER PROTEIN 41, 151"/>
    <property type="match status" value="1"/>
</dbReference>
<sequence length="237" mass="27682">MGFMDIFKTYTKNPLKDSLKVLEADIYHANTLASESPFNGTCMQIRISYSPAATFFLFLAQWTDCSLAEALGLLRISIYKVYLDGTSSMFASEKKASIKQFYSFIFPTLMQLRRKITGMEDQNKKRMFLERYMRRDDHDQMHLSVSDAEREEECGICMLQNSKFVLPTCNHCLCLRCFNECKAKSEWCPFCRSSLLEVIADELWVFIERRDIADLATLFEEDHRRLSIYLDRLPLIS</sequence>
<feature type="domain" description="RING-type" evidence="2">
    <location>
        <begin position="154"/>
        <end position="192"/>
    </location>
</feature>
<evidence type="ECO:0000259" key="2">
    <source>
        <dbReference type="PROSITE" id="PS50089"/>
    </source>
</evidence>
<organism evidence="3 4">
    <name type="scientific">Dendrobium nobile</name>
    <name type="common">Orchid</name>
    <dbReference type="NCBI Taxonomy" id="94219"/>
    <lineage>
        <taxon>Eukaryota</taxon>
        <taxon>Viridiplantae</taxon>
        <taxon>Streptophyta</taxon>
        <taxon>Embryophyta</taxon>
        <taxon>Tracheophyta</taxon>
        <taxon>Spermatophyta</taxon>
        <taxon>Magnoliopsida</taxon>
        <taxon>Liliopsida</taxon>
        <taxon>Asparagales</taxon>
        <taxon>Orchidaceae</taxon>
        <taxon>Epidendroideae</taxon>
        <taxon>Malaxideae</taxon>
        <taxon>Dendrobiinae</taxon>
        <taxon>Dendrobium</taxon>
    </lineage>
</organism>
<proteinExistence type="predicted"/>
<dbReference type="Proteomes" id="UP000829196">
    <property type="component" value="Unassembled WGS sequence"/>
</dbReference>
<dbReference type="SUPFAM" id="SSF57850">
    <property type="entry name" value="RING/U-box"/>
    <property type="match status" value="1"/>
</dbReference>
<dbReference type="GO" id="GO:0016567">
    <property type="term" value="P:protein ubiquitination"/>
    <property type="evidence" value="ECO:0007669"/>
    <property type="project" value="TreeGrafter"/>
</dbReference>
<dbReference type="AlphaFoldDB" id="A0A8T3BAD3"/>
<keyword evidence="1" id="KW-0479">Metal-binding</keyword>
<gene>
    <name evidence="3" type="ORF">KFK09_010579</name>
</gene>
<dbReference type="PANTHER" id="PTHR15315:SF102">
    <property type="entry name" value="RING-TYPE DOMAIN-CONTAINING PROTEIN"/>
    <property type="match status" value="1"/>
</dbReference>
<evidence type="ECO:0000313" key="4">
    <source>
        <dbReference type="Proteomes" id="UP000829196"/>
    </source>
</evidence>
<keyword evidence="1" id="KW-0863">Zinc-finger</keyword>
<reference evidence="3" key="1">
    <citation type="journal article" date="2022" name="Front. Genet.">
        <title>Chromosome-Scale Assembly of the Dendrobium nobile Genome Provides Insights Into the Molecular Mechanism of the Biosynthesis of the Medicinal Active Ingredient of Dendrobium.</title>
        <authorList>
            <person name="Xu Q."/>
            <person name="Niu S.-C."/>
            <person name="Li K.-L."/>
            <person name="Zheng P.-J."/>
            <person name="Zhang X.-J."/>
            <person name="Jia Y."/>
            <person name="Liu Y."/>
            <person name="Niu Y.-X."/>
            <person name="Yu L.-H."/>
            <person name="Chen D.-F."/>
            <person name="Zhang G.-Q."/>
        </authorList>
    </citation>
    <scope>NUCLEOTIDE SEQUENCE</scope>
    <source>
        <tissue evidence="3">Leaf</tissue>
    </source>
</reference>